<evidence type="ECO:0000259" key="9">
    <source>
        <dbReference type="Pfam" id="PF01794"/>
    </source>
</evidence>
<accession>A0A9X3DYY0</accession>
<gene>
    <name evidence="7" type="primary">msrQ</name>
    <name evidence="10" type="ORF">OSH07_04395</name>
</gene>
<organism evidence="10 11">
    <name type="scientific">Kaistia nematophila</name>
    <dbReference type="NCBI Taxonomy" id="2994654"/>
    <lineage>
        <taxon>Bacteria</taxon>
        <taxon>Pseudomonadati</taxon>
        <taxon>Pseudomonadota</taxon>
        <taxon>Alphaproteobacteria</taxon>
        <taxon>Hyphomicrobiales</taxon>
        <taxon>Kaistiaceae</taxon>
        <taxon>Kaistia</taxon>
    </lineage>
</organism>
<reference evidence="10" key="1">
    <citation type="submission" date="2022-11" db="EMBL/GenBank/DDBJ databases">
        <title>Biodiversity and phylogenetic relationships of bacteria.</title>
        <authorList>
            <person name="Machado R.A.R."/>
            <person name="Bhat A."/>
            <person name="Loulou A."/>
            <person name="Kallel S."/>
        </authorList>
    </citation>
    <scope>NUCLEOTIDE SEQUENCE</scope>
    <source>
        <strain evidence="10">K-TC2</strain>
    </source>
</reference>
<evidence type="ECO:0000256" key="5">
    <source>
        <dbReference type="ARBA" id="ARBA00023004"/>
    </source>
</evidence>
<dbReference type="HAMAP" id="MF_01207">
    <property type="entry name" value="MsrQ"/>
    <property type="match status" value="1"/>
</dbReference>
<evidence type="ECO:0000313" key="10">
    <source>
        <dbReference type="EMBL" id="MCX5568425.1"/>
    </source>
</evidence>
<feature type="transmembrane region" description="Helical" evidence="7">
    <location>
        <begin position="189"/>
        <end position="208"/>
    </location>
</feature>
<dbReference type="InterPro" id="IPR013130">
    <property type="entry name" value="Fe3_Rdtase_TM_dom"/>
</dbReference>
<evidence type="ECO:0000256" key="8">
    <source>
        <dbReference type="SAM" id="MobiDB-lite"/>
    </source>
</evidence>
<comment type="subcellular location">
    <subcellularLocation>
        <location evidence="7">Cell membrane</location>
        <topology evidence="7">Multi-pass membrane protein</topology>
    </subcellularLocation>
    <subcellularLocation>
        <location evidence="1">Membrane</location>
        <topology evidence="1">Multi-pass membrane protein</topology>
    </subcellularLocation>
</comment>
<keyword evidence="3 7" id="KW-0812">Transmembrane</keyword>
<dbReference type="PANTHER" id="PTHR36964:SF1">
    <property type="entry name" value="PROTEIN-METHIONINE-SULFOXIDE REDUCTASE HEME-BINDING SUBUNIT MSRQ"/>
    <property type="match status" value="1"/>
</dbReference>
<keyword evidence="7" id="KW-0288">FMN</keyword>
<dbReference type="GO" id="GO:0010181">
    <property type="term" value="F:FMN binding"/>
    <property type="evidence" value="ECO:0007669"/>
    <property type="project" value="UniProtKB-UniRule"/>
</dbReference>
<evidence type="ECO:0000256" key="4">
    <source>
        <dbReference type="ARBA" id="ARBA00022989"/>
    </source>
</evidence>
<keyword evidence="4 7" id="KW-1133">Transmembrane helix</keyword>
<feature type="domain" description="Ferric oxidoreductase" evidence="9">
    <location>
        <begin position="60"/>
        <end position="173"/>
    </location>
</feature>
<name>A0A9X3DYY0_9HYPH</name>
<dbReference type="GO" id="GO:0046872">
    <property type="term" value="F:metal ion binding"/>
    <property type="evidence" value="ECO:0007669"/>
    <property type="project" value="UniProtKB-KW"/>
</dbReference>
<keyword evidence="2 7" id="KW-0813">Transport</keyword>
<evidence type="ECO:0000256" key="3">
    <source>
        <dbReference type="ARBA" id="ARBA00022692"/>
    </source>
</evidence>
<feature type="transmembrane region" description="Helical" evidence="7">
    <location>
        <begin position="123"/>
        <end position="144"/>
    </location>
</feature>
<keyword evidence="7" id="KW-0349">Heme</keyword>
<dbReference type="GO" id="GO:0009055">
    <property type="term" value="F:electron transfer activity"/>
    <property type="evidence" value="ECO:0007669"/>
    <property type="project" value="UniProtKB-UniRule"/>
</dbReference>
<feature type="compositionally biased region" description="Polar residues" evidence="8">
    <location>
        <begin position="305"/>
        <end position="314"/>
    </location>
</feature>
<comment type="similarity">
    <text evidence="7">Belongs to the MsrQ family.</text>
</comment>
<feature type="region of interest" description="Disordered" evidence="8">
    <location>
        <begin position="294"/>
        <end position="314"/>
    </location>
</feature>
<evidence type="ECO:0000256" key="6">
    <source>
        <dbReference type="ARBA" id="ARBA00023136"/>
    </source>
</evidence>
<proteinExistence type="inferred from homology"/>
<comment type="cofactor">
    <cofactor evidence="7">
        <name>heme b</name>
        <dbReference type="ChEBI" id="CHEBI:60344"/>
    </cofactor>
    <text evidence="7">Binds 1 heme b (iron(II)-protoporphyrin IX) group per subunit.</text>
</comment>
<evidence type="ECO:0000256" key="1">
    <source>
        <dbReference type="ARBA" id="ARBA00004141"/>
    </source>
</evidence>
<dbReference type="AlphaFoldDB" id="A0A9X3DYY0"/>
<dbReference type="InterPro" id="IPR022837">
    <property type="entry name" value="MsrQ-like"/>
</dbReference>
<evidence type="ECO:0000256" key="7">
    <source>
        <dbReference type="HAMAP-Rule" id="MF_01207"/>
    </source>
</evidence>
<evidence type="ECO:0000313" key="11">
    <source>
        <dbReference type="Proteomes" id="UP001144805"/>
    </source>
</evidence>
<dbReference type="EMBL" id="JAPKNK010000002">
    <property type="protein sequence ID" value="MCX5568425.1"/>
    <property type="molecule type" value="Genomic_DNA"/>
</dbReference>
<dbReference type="GO" id="GO:0005886">
    <property type="term" value="C:plasma membrane"/>
    <property type="evidence" value="ECO:0007669"/>
    <property type="project" value="UniProtKB-SubCell"/>
</dbReference>
<feature type="transmembrane region" description="Helical" evidence="7">
    <location>
        <begin position="165"/>
        <end position="183"/>
    </location>
</feature>
<keyword evidence="5 7" id="KW-0408">Iron</keyword>
<sequence length="314" mass="34342">MNRSAAPAARLYPWQDRKGDFSPLKAIVFAGVFLPGLWLVARALMGTLGPRQMIEINHQTGLWAVRFLLLTLAVTPLRHVWRWPELVFVRRTLGNAVFAYGIIHLVAYAGDLAWDVPKVVSEIFARVYLTIGLMVLILLTPLAITSTNGMMKRMGGLNWRRLHHLVYPIILLAALHFFLQSKLGVTEPIVITAIAVWLLGWRLLAAWLGEARIATLPATFLLGAAVTVATAFGEALYYYLKIGVAFSRVLPTNFNPAAGIRPAWIIGGIVLAVLAVAIFRRLLPAKTSARRSAARQAGVAAKPEASSQPQGNAA</sequence>
<dbReference type="Pfam" id="PF01794">
    <property type="entry name" value="Ferric_reduct"/>
    <property type="match status" value="1"/>
</dbReference>
<keyword evidence="6 7" id="KW-0472">Membrane</keyword>
<comment type="subunit">
    <text evidence="7">Heterodimer of a catalytic subunit (MsrP) and a heme-binding subunit (MsrQ).</text>
</comment>
<comment type="function">
    <text evidence="7">Part of the MsrPQ system that repairs oxidized periplasmic proteins containing methionine sulfoxide residues (Met-O), using respiratory chain electrons. Thus protects these proteins from oxidative-stress damage caused by reactive species of oxygen and chlorine generated by the host defense mechanisms. MsrPQ is essential for the maintenance of envelope integrity under bleach stress, rescuing a wide series of structurally unrelated periplasmic proteins from methionine oxidation. MsrQ provides electrons for reduction to the reductase catalytic subunit MsrP, using the quinone pool of the respiratory chain.</text>
</comment>
<keyword evidence="7" id="KW-0249">Electron transport</keyword>
<comment type="caution">
    <text evidence="7">Lacks conserved residue(s) required for the propagation of feature annotation.</text>
</comment>
<comment type="caution">
    <text evidence="10">The sequence shown here is derived from an EMBL/GenBank/DDBJ whole genome shotgun (WGS) entry which is preliminary data.</text>
</comment>
<feature type="transmembrane region" description="Helical" evidence="7">
    <location>
        <begin position="260"/>
        <end position="283"/>
    </location>
</feature>
<dbReference type="GO" id="GO:0016679">
    <property type="term" value="F:oxidoreductase activity, acting on diphenols and related substances as donors"/>
    <property type="evidence" value="ECO:0007669"/>
    <property type="project" value="TreeGrafter"/>
</dbReference>
<dbReference type="GO" id="GO:0020037">
    <property type="term" value="F:heme binding"/>
    <property type="evidence" value="ECO:0007669"/>
    <property type="project" value="UniProtKB-UniRule"/>
</dbReference>
<dbReference type="Proteomes" id="UP001144805">
    <property type="component" value="Unassembled WGS sequence"/>
</dbReference>
<feature type="transmembrane region" description="Helical" evidence="7">
    <location>
        <begin position="220"/>
        <end position="240"/>
    </location>
</feature>
<keyword evidence="7" id="KW-0479">Metal-binding</keyword>
<feature type="transmembrane region" description="Helical" evidence="7">
    <location>
        <begin position="61"/>
        <end position="81"/>
    </location>
</feature>
<protein>
    <recommendedName>
        <fullName evidence="7">Protein-methionine-sulfoxide reductase heme-binding subunit MsrQ</fullName>
    </recommendedName>
    <alternativeName>
        <fullName evidence="7">Flavocytochrome MsrQ</fullName>
    </alternativeName>
</protein>
<evidence type="ECO:0000256" key="2">
    <source>
        <dbReference type="ARBA" id="ARBA00022448"/>
    </source>
</evidence>
<feature type="transmembrane region" description="Helical" evidence="7">
    <location>
        <begin position="21"/>
        <end position="41"/>
    </location>
</feature>
<feature type="transmembrane region" description="Helical" evidence="7">
    <location>
        <begin position="93"/>
        <end position="111"/>
    </location>
</feature>
<keyword evidence="7" id="KW-0285">Flavoprotein</keyword>
<dbReference type="PANTHER" id="PTHR36964">
    <property type="entry name" value="PROTEIN-METHIONINE-SULFOXIDE REDUCTASE HEME-BINDING SUBUNIT MSRQ"/>
    <property type="match status" value="1"/>
</dbReference>
<comment type="cofactor">
    <cofactor evidence="7">
        <name>FMN</name>
        <dbReference type="ChEBI" id="CHEBI:58210"/>
    </cofactor>
    <text evidence="7">Binds 1 FMN per subunit.</text>
</comment>
<dbReference type="RefSeq" id="WP_266337407.1">
    <property type="nucleotide sequence ID" value="NZ_JAPKNK010000002.1"/>
</dbReference>
<keyword evidence="7" id="KW-1003">Cell membrane</keyword>
<dbReference type="GO" id="GO:0030091">
    <property type="term" value="P:protein repair"/>
    <property type="evidence" value="ECO:0007669"/>
    <property type="project" value="UniProtKB-UniRule"/>
</dbReference>
<keyword evidence="11" id="KW-1185">Reference proteome</keyword>